<accession>A0ABY3PPS7</accession>
<dbReference type="EMBL" id="CP063845">
    <property type="protein sequence ID" value="UFP95622.1"/>
    <property type="molecule type" value="Genomic_DNA"/>
</dbReference>
<evidence type="ECO:0000313" key="1">
    <source>
        <dbReference type="EMBL" id="UFP95622.1"/>
    </source>
</evidence>
<proteinExistence type="predicted"/>
<name>A0ABY3PPS7_9CYAN</name>
<keyword evidence="2" id="KW-1185">Reference proteome</keyword>
<reference evidence="1 2" key="1">
    <citation type="journal article" date="2021" name="Genome Biol. Evol.">
        <title>Complete Genome Sequencing of a Novel Gloeobacter Species from a Waterfall Cave in Mexico.</title>
        <authorList>
            <person name="Saw J.H."/>
            <person name="Cardona T."/>
            <person name="Montejano G."/>
        </authorList>
    </citation>
    <scope>NUCLEOTIDE SEQUENCE [LARGE SCALE GENOMIC DNA]</scope>
    <source>
        <strain evidence="1">MG652769</strain>
    </source>
</reference>
<evidence type="ECO:0000313" key="2">
    <source>
        <dbReference type="Proteomes" id="UP001054846"/>
    </source>
</evidence>
<protein>
    <submittedName>
        <fullName evidence="1">Uncharacterized protein</fullName>
    </submittedName>
</protein>
<dbReference type="Proteomes" id="UP001054846">
    <property type="component" value="Chromosome"/>
</dbReference>
<dbReference type="RefSeq" id="WP_230842848.1">
    <property type="nucleotide sequence ID" value="NZ_CP063845.1"/>
</dbReference>
<organism evidence="1 2">
    <name type="scientific">Gloeobacter morelensis MG652769</name>
    <dbReference type="NCBI Taxonomy" id="2781736"/>
    <lineage>
        <taxon>Bacteria</taxon>
        <taxon>Bacillati</taxon>
        <taxon>Cyanobacteriota</taxon>
        <taxon>Cyanophyceae</taxon>
        <taxon>Gloeobacterales</taxon>
        <taxon>Gloeobacteraceae</taxon>
        <taxon>Gloeobacter</taxon>
        <taxon>Gloeobacter morelensis</taxon>
    </lineage>
</organism>
<gene>
    <name evidence="1" type="ORF">ISF26_05095</name>
</gene>
<sequence>MIDHPYIEGEQAKAILRLADRVRTAAPAARAALFDELIRTCAGYRPANDKERMWVLLEMMNLRQFLLSRSNFDVCDGD</sequence>